<feature type="domain" description="Phosphatidate phosphatase APP1 catalytic" evidence="1">
    <location>
        <begin position="164"/>
        <end position="309"/>
    </location>
</feature>
<reference evidence="2 3" key="1">
    <citation type="submission" date="2019-01" db="EMBL/GenBank/DDBJ databases">
        <title>Lactibacter flavus gen. nov., sp. nov., a novel bacterium of the family Propionibacteriaceae isolated from raw milk and dairy products.</title>
        <authorList>
            <person name="Huptas C."/>
            <person name="Wenning M."/>
            <person name="Breitenwieser F."/>
            <person name="Doll E."/>
            <person name="Von Neubeck M."/>
            <person name="Busse H.-J."/>
            <person name="Scherer S."/>
        </authorList>
    </citation>
    <scope>NUCLEOTIDE SEQUENCE [LARGE SCALE GENOMIC DNA]</scope>
    <source>
        <strain evidence="2 3">DSM 22130</strain>
    </source>
</reference>
<dbReference type="EMBL" id="SDMR01000003">
    <property type="protein sequence ID" value="TBT95731.1"/>
    <property type="molecule type" value="Genomic_DNA"/>
</dbReference>
<dbReference type="OrthoDB" id="4840954at2"/>
<proteinExistence type="predicted"/>
<dbReference type="AlphaFoldDB" id="A0A4V2JTB8"/>
<evidence type="ECO:0000259" key="1">
    <source>
        <dbReference type="Pfam" id="PF09949"/>
    </source>
</evidence>
<evidence type="ECO:0000313" key="3">
    <source>
        <dbReference type="Proteomes" id="UP000291933"/>
    </source>
</evidence>
<dbReference type="RefSeq" id="WP_131171383.1">
    <property type="nucleotide sequence ID" value="NZ_FXTL01000003.1"/>
</dbReference>
<keyword evidence="3" id="KW-1185">Reference proteome</keyword>
<sequence>MTDPTALLRALIEGPTDATREGEALVLLRGATTAELNDMIVGTDMHRLFASLDDRLLGPDNRTALIELLTRERQSELSVAAAAEVIYGLQRGWSGRAREEAIRDLLLARTGVELTHLKNQINSRTDVYDLEGLVFGAVDDGDLRRQILDHLAAEADTFACDEAKIISDIDDTAFCRLHDNRYPKGTLYPGLLALYDALDHGPHDDPFSLGDLTFVTARPGDVLGLIETATRSSLAKAGIAQSSVITGTWLSLFTHDLMAGQKLVNIEHYHGLFPEYHLVFLGDSGQGDVILSEKLAERFPGTLRAAFIHDVVDTPDTRRAEYAAKGIFFHDTYVGCATKALELGLISRAGLDRVVSESRTGLDGVRWSSPDQESRMRSLVQRDADAAASAVPGITVDASTGTPTGSAS</sequence>
<name>A0A4V2JTB8_PROTD</name>
<organism evidence="2 3">
    <name type="scientific">Propioniciclava tarda</name>
    <dbReference type="NCBI Taxonomy" id="433330"/>
    <lineage>
        <taxon>Bacteria</taxon>
        <taxon>Bacillati</taxon>
        <taxon>Actinomycetota</taxon>
        <taxon>Actinomycetes</taxon>
        <taxon>Propionibacteriales</taxon>
        <taxon>Propionibacteriaceae</taxon>
        <taxon>Propioniciclava</taxon>
    </lineage>
</organism>
<comment type="caution">
    <text evidence="2">The sequence shown here is derived from an EMBL/GenBank/DDBJ whole genome shotgun (WGS) entry which is preliminary data.</text>
</comment>
<dbReference type="Pfam" id="PF09949">
    <property type="entry name" value="APP1_cat"/>
    <property type="match status" value="1"/>
</dbReference>
<dbReference type="InterPro" id="IPR019236">
    <property type="entry name" value="APP1_cat"/>
</dbReference>
<evidence type="ECO:0000313" key="2">
    <source>
        <dbReference type="EMBL" id="TBT95731.1"/>
    </source>
</evidence>
<dbReference type="PANTHER" id="PTHR40861">
    <property type="entry name" value="DUF2183 DOMAIN-CONTAINING PROTEIN"/>
    <property type="match status" value="1"/>
</dbReference>
<dbReference type="GO" id="GO:0008195">
    <property type="term" value="F:phosphatidate phosphatase activity"/>
    <property type="evidence" value="ECO:0007669"/>
    <property type="project" value="InterPro"/>
</dbReference>
<accession>A0A4V2JTB8</accession>
<dbReference type="PANTHER" id="PTHR40861:SF1">
    <property type="entry name" value="PHOSPHATIDATE PHOSPHATASE APP1 CATALYTIC DOMAIN-CONTAINING PROTEIN"/>
    <property type="match status" value="1"/>
</dbReference>
<gene>
    <name evidence="2" type="ORF">ET996_04630</name>
</gene>
<protein>
    <submittedName>
        <fullName evidence="2">DUF2183 domain-containing protein</fullName>
    </submittedName>
</protein>
<dbReference type="Proteomes" id="UP000291933">
    <property type="component" value="Unassembled WGS sequence"/>
</dbReference>